<feature type="region of interest" description="Disordered" evidence="1">
    <location>
        <begin position="323"/>
        <end position="519"/>
    </location>
</feature>
<feature type="signal peptide" evidence="2">
    <location>
        <begin position="1"/>
        <end position="25"/>
    </location>
</feature>
<evidence type="ECO:0000313" key="4">
    <source>
        <dbReference type="Proteomes" id="UP000821866"/>
    </source>
</evidence>
<organism evidence="3 4">
    <name type="scientific">Rhipicephalus microplus</name>
    <name type="common">Cattle tick</name>
    <name type="synonym">Boophilus microplus</name>
    <dbReference type="NCBI Taxonomy" id="6941"/>
    <lineage>
        <taxon>Eukaryota</taxon>
        <taxon>Metazoa</taxon>
        <taxon>Ecdysozoa</taxon>
        <taxon>Arthropoda</taxon>
        <taxon>Chelicerata</taxon>
        <taxon>Arachnida</taxon>
        <taxon>Acari</taxon>
        <taxon>Parasitiformes</taxon>
        <taxon>Ixodida</taxon>
        <taxon>Ixodoidea</taxon>
        <taxon>Ixodidae</taxon>
        <taxon>Rhipicephalinae</taxon>
        <taxon>Rhipicephalus</taxon>
        <taxon>Boophilus</taxon>
    </lineage>
</organism>
<protein>
    <submittedName>
        <fullName evidence="3">Uncharacterized protein</fullName>
    </submittedName>
</protein>
<reference evidence="3" key="2">
    <citation type="submission" date="2021-09" db="EMBL/GenBank/DDBJ databases">
        <authorList>
            <person name="Jia N."/>
            <person name="Wang J."/>
            <person name="Shi W."/>
            <person name="Du L."/>
            <person name="Sun Y."/>
            <person name="Zhan W."/>
            <person name="Jiang J."/>
            <person name="Wang Q."/>
            <person name="Zhang B."/>
            <person name="Ji P."/>
            <person name="Sakyi L.B."/>
            <person name="Cui X."/>
            <person name="Yuan T."/>
            <person name="Jiang B."/>
            <person name="Yang W."/>
            <person name="Lam T.T.-Y."/>
            <person name="Chang Q."/>
            <person name="Ding S."/>
            <person name="Wang X."/>
            <person name="Zhu J."/>
            <person name="Ruan X."/>
            <person name="Zhao L."/>
            <person name="Wei J."/>
            <person name="Que T."/>
            <person name="Du C."/>
            <person name="Cheng J."/>
            <person name="Dai P."/>
            <person name="Han X."/>
            <person name="Huang E."/>
            <person name="Gao Y."/>
            <person name="Liu J."/>
            <person name="Shao H."/>
            <person name="Ye R."/>
            <person name="Li L."/>
            <person name="Wei W."/>
            <person name="Wang X."/>
            <person name="Wang C."/>
            <person name="Huo Q."/>
            <person name="Li W."/>
            <person name="Guo W."/>
            <person name="Chen H."/>
            <person name="Chen S."/>
            <person name="Zhou L."/>
            <person name="Zhou L."/>
            <person name="Ni X."/>
            <person name="Tian J."/>
            <person name="Zhou Y."/>
            <person name="Sheng Y."/>
            <person name="Liu T."/>
            <person name="Pan Y."/>
            <person name="Xia L."/>
            <person name="Li J."/>
            <person name="Zhao F."/>
            <person name="Cao W."/>
        </authorList>
    </citation>
    <scope>NUCLEOTIDE SEQUENCE</scope>
    <source>
        <strain evidence="3">Rmic-2018</strain>
        <tissue evidence="3">Larvae</tissue>
    </source>
</reference>
<feature type="compositionally biased region" description="Polar residues" evidence="1">
    <location>
        <begin position="360"/>
        <end position="397"/>
    </location>
</feature>
<evidence type="ECO:0000313" key="3">
    <source>
        <dbReference type="EMBL" id="KAH8042389.1"/>
    </source>
</evidence>
<dbReference type="AlphaFoldDB" id="A0A9J6F946"/>
<comment type="caution">
    <text evidence="3">The sequence shown here is derived from an EMBL/GenBank/DDBJ whole genome shotgun (WGS) entry which is preliminary data.</text>
</comment>
<dbReference type="EMBL" id="JABSTU010000001">
    <property type="protein sequence ID" value="KAH8042389.1"/>
    <property type="molecule type" value="Genomic_DNA"/>
</dbReference>
<keyword evidence="2" id="KW-0732">Signal</keyword>
<dbReference type="Proteomes" id="UP000821866">
    <property type="component" value="Chromosome 1"/>
</dbReference>
<sequence length="519" mass="55041">MRRSFLRFTVRCLAVFILTSDTSKAEVSCADDPGMCQFMSTNKDSAEDRRAYYPQSQQVDLVSGEVPLDILSSPALQSSLGSLSDSNVPLWLFMGLGLDKMPETVALYHGPSGFAVTLAPSQVNFNEDGTMIDIASSGNLQMQKASKQLSQTVAAGAQPTSKKKSAWQLQTQQQASAWPQKTKAYNTFQSGALTPQRNYAPGQTPRGVRQPQNLGKVKTLGLGFGNQVNSNTQLTAGVMVSSMGEQASSPNVWSSSASKMNQNKPTMPNQAAPYSLAFTKQPLTMQQYQTSLPVGPANNQKFGTVSIEQKQYLSQGAYKQGIKNTLQSTPPGAPHQPVGPGQYHAQQPQPQAAAAPTQTRPNFSPSKAASMPQAQLSGQPFQPGTAQSLLQDSQRQRNGAIKPTPPQQVLSPQQTLADGSTEASSKSTQALSTPQQQRGANTALNSTQGPIAPEQAAAPEQAGKGLTAAPTSAAKEEGTLAAGTPSTESIATTAAQTPATHKPLTEQQEALRKVGIMRR</sequence>
<feature type="compositionally biased region" description="Polar residues" evidence="1">
    <location>
        <begin position="484"/>
        <end position="499"/>
    </location>
</feature>
<gene>
    <name evidence="3" type="ORF">HPB51_022197</name>
</gene>
<feature type="compositionally biased region" description="Low complexity" evidence="1">
    <location>
        <begin position="345"/>
        <end position="359"/>
    </location>
</feature>
<feature type="chain" id="PRO_5039948515" evidence="2">
    <location>
        <begin position="26"/>
        <end position="519"/>
    </location>
</feature>
<feature type="compositionally biased region" description="Polar residues" evidence="1">
    <location>
        <begin position="407"/>
        <end position="449"/>
    </location>
</feature>
<accession>A0A9J6F946</accession>
<keyword evidence="4" id="KW-1185">Reference proteome</keyword>
<evidence type="ECO:0000256" key="2">
    <source>
        <dbReference type="SAM" id="SignalP"/>
    </source>
</evidence>
<name>A0A9J6F946_RHIMP</name>
<proteinExistence type="predicted"/>
<feature type="compositionally biased region" description="Low complexity" evidence="1">
    <location>
        <begin position="452"/>
        <end position="462"/>
    </location>
</feature>
<feature type="region of interest" description="Disordered" evidence="1">
    <location>
        <begin position="191"/>
        <end position="212"/>
    </location>
</feature>
<reference evidence="3" key="1">
    <citation type="journal article" date="2020" name="Cell">
        <title>Large-Scale Comparative Analyses of Tick Genomes Elucidate Their Genetic Diversity and Vector Capacities.</title>
        <authorList>
            <consortium name="Tick Genome and Microbiome Consortium (TIGMIC)"/>
            <person name="Jia N."/>
            <person name="Wang J."/>
            <person name="Shi W."/>
            <person name="Du L."/>
            <person name="Sun Y."/>
            <person name="Zhan W."/>
            <person name="Jiang J.F."/>
            <person name="Wang Q."/>
            <person name="Zhang B."/>
            <person name="Ji P."/>
            <person name="Bell-Sakyi L."/>
            <person name="Cui X.M."/>
            <person name="Yuan T.T."/>
            <person name="Jiang B.G."/>
            <person name="Yang W.F."/>
            <person name="Lam T.T."/>
            <person name="Chang Q.C."/>
            <person name="Ding S.J."/>
            <person name="Wang X.J."/>
            <person name="Zhu J.G."/>
            <person name="Ruan X.D."/>
            <person name="Zhao L."/>
            <person name="Wei J.T."/>
            <person name="Ye R.Z."/>
            <person name="Que T.C."/>
            <person name="Du C.H."/>
            <person name="Zhou Y.H."/>
            <person name="Cheng J.X."/>
            <person name="Dai P.F."/>
            <person name="Guo W.B."/>
            <person name="Han X.H."/>
            <person name="Huang E.J."/>
            <person name="Li L.F."/>
            <person name="Wei W."/>
            <person name="Gao Y.C."/>
            <person name="Liu J.Z."/>
            <person name="Shao H.Z."/>
            <person name="Wang X."/>
            <person name="Wang C.C."/>
            <person name="Yang T.C."/>
            <person name="Huo Q.B."/>
            <person name="Li W."/>
            <person name="Chen H.Y."/>
            <person name="Chen S.E."/>
            <person name="Zhou L.G."/>
            <person name="Ni X.B."/>
            <person name="Tian J.H."/>
            <person name="Sheng Y."/>
            <person name="Liu T."/>
            <person name="Pan Y.S."/>
            <person name="Xia L.Y."/>
            <person name="Li J."/>
            <person name="Zhao F."/>
            <person name="Cao W.C."/>
        </authorList>
    </citation>
    <scope>NUCLEOTIDE SEQUENCE</scope>
    <source>
        <strain evidence="3">Rmic-2018</strain>
    </source>
</reference>
<evidence type="ECO:0000256" key="1">
    <source>
        <dbReference type="SAM" id="MobiDB-lite"/>
    </source>
</evidence>